<evidence type="ECO:0000313" key="1">
    <source>
        <dbReference type="EMBL" id="PSL07028.1"/>
    </source>
</evidence>
<comment type="caution">
    <text evidence="1">The sequence shown here is derived from an EMBL/GenBank/DDBJ whole genome shotgun (WGS) entry which is preliminary data.</text>
</comment>
<reference evidence="1 2" key="1">
    <citation type="submission" date="2018-03" db="EMBL/GenBank/DDBJ databases">
        <title>Genomic Encyclopedia of Archaeal and Bacterial Type Strains, Phase II (KMG-II): from individual species to whole genera.</title>
        <authorList>
            <person name="Goeker M."/>
        </authorList>
    </citation>
    <scope>NUCLEOTIDE SEQUENCE [LARGE SCALE GENOMIC DNA]</scope>
    <source>
        <strain evidence="1 2">DSM 45211</strain>
    </source>
</reference>
<protein>
    <recommendedName>
        <fullName evidence="3">Glyoxalase/bleomycin resistance protein/dioxygenase superfamily protein</fullName>
    </recommendedName>
</protein>
<dbReference type="Proteomes" id="UP000243528">
    <property type="component" value="Unassembled WGS sequence"/>
</dbReference>
<organism evidence="1 2">
    <name type="scientific">Haloactinopolyspora alba</name>
    <dbReference type="NCBI Taxonomy" id="648780"/>
    <lineage>
        <taxon>Bacteria</taxon>
        <taxon>Bacillati</taxon>
        <taxon>Actinomycetota</taxon>
        <taxon>Actinomycetes</taxon>
        <taxon>Jiangellales</taxon>
        <taxon>Jiangellaceae</taxon>
        <taxon>Haloactinopolyspora</taxon>
    </lineage>
</organism>
<dbReference type="InterPro" id="IPR029068">
    <property type="entry name" value="Glyas_Bleomycin-R_OHBP_Dase"/>
</dbReference>
<dbReference type="SUPFAM" id="SSF54593">
    <property type="entry name" value="Glyoxalase/Bleomycin resistance protein/Dihydroxybiphenyl dioxygenase"/>
    <property type="match status" value="1"/>
</dbReference>
<sequence length="92" mass="9910">MSLRGFAIMNFWSDDVSAAAAWSADFLGIPPYFERHAPAGRLAYAEFRVGDHQDELGIIDNGYRPPSATGAPGGADMHNSHHVDVVASPKQV</sequence>
<proteinExistence type="predicted"/>
<evidence type="ECO:0008006" key="3">
    <source>
        <dbReference type="Google" id="ProtNLM"/>
    </source>
</evidence>
<dbReference type="RefSeq" id="WP_106535994.1">
    <property type="nucleotide sequence ID" value="NZ_ML142898.1"/>
</dbReference>
<evidence type="ECO:0000313" key="2">
    <source>
        <dbReference type="Proteomes" id="UP000243528"/>
    </source>
</evidence>
<accession>A0A2P8EC25</accession>
<dbReference type="EMBL" id="PYGE01000002">
    <property type="protein sequence ID" value="PSL07028.1"/>
    <property type="molecule type" value="Genomic_DNA"/>
</dbReference>
<name>A0A2P8EC25_9ACTN</name>
<keyword evidence="2" id="KW-1185">Reference proteome</keyword>
<dbReference type="OrthoDB" id="4548523at2"/>
<dbReference type="AlphaFoldDB" id="A0A2P8EC25"/>
<gene>
    <name evidence="1" type="ORF">CLV30_102417</name>
</gene>